<evidence type="ECO:0000256" key="3">
    <source>
        <dbReference type="ARBA" id="ARBA00023163"/>
    </source>
</evidence>
<reference evidence="5" key="2">
    <citation type="submission" date="2020-09" db="EMBL/GenBank/DDBJ databases">
        <authorList>
            <person name="Sun Q."/>
            <person name="Zhou Y."/>
        </authorList>
    </citation>
    <scope>NUCLEOTIDE SEQUENCE</scope>
    <source>
        <strain evidence="5">CGMCC 1.15493</strain>
    </source>
</reference>
<dbReference type="Proteomes" id="UP000613160">
    <property type="component" value="Unassembled WGS sequence"/>
</dbReference>
<keyword evidence="3" id="KW-0804">Transcription</keyword>
<proteinExistence type="predicted"/>
<dbReference type="CDD" id="cd00090">
    <property type="entry name" value="HTH_ARSR"/>
    <property type="match status" value="1"/>
</dbReference>
<gene>
    <name evidence="5" type="ORF">GCM10011335_13250</name>
</gene>
<sequence>MNMVEFETKASEVAGLLKAVANERRLMILCKLVEWGEAKVGTLAEAAGLSQSALSQHLAVLRGQGIVDFRRDSQTLWYRIADPRIESLFATLHGLFCAPEAVSPKAPPSPSKA</sequence>
<organism evidence="5 6">
    <name type="scientific">Aureimonas glaciei</name>
    <dbReference type="NCBI Taxonomy" id="1776957"/>
    <lineage>
        <taxon>Bacteria</taxon>
        <taxon>Pseudomonadati</taxon>
        <taxon>Pseudomonadota</taxon>
        <taxon>Alphaproteobacteria</taxon>
        <taxon>Hyphomicrobiales</taxon>
        <taxon>Aurantimonadaceae</taxon>
        <taxon>Aureimonas</taxon>
    </lineage>
</organism>
<evidence type="ECO:0000313" key="6">
    <source>
        <dbReference type="Proteomes" id="UP000613160"/>
    </source>
</evidence>
<dbReference type="AlphaFoldDB" id="A0A916XU89"/>
<dbReference type="Pfam" id="PF01022">
    <property type="entry name" value="HTH_5"/>
    <property type="match status" value="1"/>
</dbReference>
<dbReference type="RefSeq" id="WP_188849767.1">
    <property type="nucleotide sequence ID" value="NZ_BMJJ01000002.1"/>
</dbReference>
<dbReference type="InterPro" id="IPR011991">
    <property type="entry name" value="ArsR-like_HTH"/>
</dbReference>
<dbReference type="InterPro" id="IPR001845">
    <property type="entry name" value="HTH_ArsR_DNA-bd_dom"/>
</dbReference>
<dbReference type="InterPro" id="IPR051011">
    <property type="entry name" value="Metal_resp_trans_reg"/>
</dbReference>
<name>A0A916XU89_9HYPH</name>
<dbReference type="PROSITE" id="PS50987">
    <property type="entry name" value="HTH_ARSR_2"/>
    <property type="match status" value="1"/>
</dbReference>
<keyword evidence="2" id="KW-0238">DNA-binding</keyword>
<dbReference type="NCBIfam" id="NF033788">
    <property type="entry name" value="HTH_metalloreg"/>
    <property type="match status" value="1"/>
</dbReference>
<evidence type="ECO:0000256" key="2">
    <source>
        <dbReference type="ARBA" id="ARBA00023125"/>
    </source>
</evidence>
<dbReference type="PANTHER" id="PTHR43132">
    <property type="entry name" value="ARSENICAL RESISTANCE OPERON REPRESSOR ARSR-RELATED"/>
    <property type="match status" value="1"/>
</dbReference>
<reference evidence="5" key="1">
    <citation type="journal article" date="2014" name="Int. J. Syst. Evol. Microbiol.">
        <title>Complete genome sequence of Corynebacterium casei LMG S-19264T (=DSM 44701T), isolated from a smear-ripened cheese.</title>
        <authorList>
            <consortium name="US DOE Joint Genome Institute (JGI-PGF)"/>
            <person name="Walter F."/>
            <person name="Albersmeier A."/>
            <person name="Kalinowski J."/>
            <person name="Ruckert C."/>
        </authorList>
    </citation>
    <scope>NUCLEOTIDE SEQUENCE</scope>
    <source>
        <strain evidence="5">CGMCC 1.15493</strain>
    </source>
</reference>
<keyword evidence="1" id="KW-0805">Transcription regulation</keyword>
<dbReference type="GO" id="GO:0003677">
    <property type="term" value="F:DNA binding"/>
    <property type="evidence" value="ECO:0007669"/>
    <property type="project" value="UniProtKB-KW"/>
</dbReference>
<comment type="caution">
    <text evidence="5">The sequence shown here is derived from an EMBL/GenBank/DDBJ whole genome shotgun (WGS) entry which is preliminary data.</text>
</comment>
<accession>A0A916XU89</accession>
<dbReference type="SUPFAM" id="SSF46785">
    <property type="entry name" value="Winged helix' DNA-binding domain"/>
    <property type="match status" value="1"/>
</dbReference>
<dbReference type="PANTHER" id="PTHR43132:SF2">
    <property type="entry name" value="ARSENICAL RESISTANCE OPERON REPRESSOR ARSR-RELATED"/>
    <property type="match status" value="1"/>
</dbReference>
<dbReference type="EMBL" id="BMJJ01000002">
    <property type="protein sequence ID" value="GGD11615.1"/>
    <property type="molecule type" value="Genomic_DNA"/>
</dbReference>
<evidence type="ECO:0000259" key="4">
    <source>
        <dbReference type="PROSITE" id="PS50987"/>
    </source>
</evidence>
<evidence type="ECO:0000256" key="1">
    <source>
        <dbReference type="ARBA" id="ARBA00023015"/>
    </source>
</evidence>
<dbReference type="Gene3D" id="1.10.10.10">
    <property type="entry name" value="Winged helix-like DNA-binding domain superfamily/Winged helix DNA-binding domain"/>
    <property type="match status" value="1"/>
</dbReference>
<feature type="domain" description="HTH arsR-type" evidence="4">
    <location>
        <begin position="5"/>
        <end position="100"/>
    </location>
</feature>
<dbReference type="SMART" id="SM00418">
    <property type="entry name" value="HTH_ARSR"/>
    <property type="match status" value="1"/>
</dbReference>
<dbReference type="GO" id="GO:0003700">
    <property type="term" value="F:DNA-binding transcription factor activity"/>
    <property type="evidence" value="ECO:0007669"/>
    <property type="project" value="InterPro"/>
</dbReference>
<protein>
    <submittedName>
        <fullName evidence="5">Transcriptional regulator</fullName>
    </submittedName>
</protein>
<keyword evidence="6" id="KW-1185">Reference proteome</keyword>
<evidence type="ECO:0000313" key="5">
    <source>
        <dbReference type="EMBL" id="GGD11615.1"/>
    </source>
</evidence>
<dbReference type="PRINTS" id="PR00778">
    <property type="entry name" value="HTHARSR"/>
</dbReference>
<dbReference type="InterPro" id="IPR036388">
    <property type="entry name" value="WH-like_DNA-bd_sf"/>
</dbReference>
<dbReference type="InterPro" id="IPR036390">
    <property type="entry name" value="WH_DNA-bd_sf"/>
</dbReference>